<evidence type="ECO:0000313" key="3">
    <source>
        <dbReference type="Proteomes" id="UP000823736"/>
    </source>
</evidence>
<dbReference type="CDD" id="cd00531">
    <property type="entry name" value="NTF2_like"/>
    <property type="match status" value="1"/>
</dbReference>
<dbReference type="EMBL" id="JAGGLC010000004">
    <property type="protein sequence ID" value="MBP1987677.1"/>
    <property type="molecule type" value="Genomic_DNA"/>
</dbReference>
<dbReference type="AlphaFoldDB" id="A0A8T4GXE0"/>
<dbReference type="RefSeq" id="WP_209492039.1">
    <property type="nucleotide sequence ID" value="NZ_JAGGLC010000004.1"/>
</dbReference>
<protein>
    <submittedName>
        <fullName evidence="2">Ketosteroid isomerase-like protein</fullName>
    </submittedName>
</protein>
<evidence type="ECO:0000313" key="2">
    <source>
        <dbReference type="EMBL" id="MBP1987677.1"/>
    </source>
</evidence>
<comment type="caution">
    <text evidence="2">The sequence shown here is derived from an EMBL/GenBank/DDBJ whole genome shotgun (WGS) entry which is preliminary data.</text>
</comment>
<accession>A0A8T4GXE0</accession>
<organism evidence="2 3">
    <name type="scientific">Halolamina salifodinae</name>
    <dbReference type="NCBI Taxonomy" id="1202767"/>
    <lineage>
        <taxon>Archaea</taxon>
        <taxon>Methanobacteriati</taxon>
        <taxon>Methanobacteriota</taxon>
        <taxon>Stenosarchaea group</taxon>
        <taxon>Halobacteria</taxon>
        <taxon>Halobacteriales</taxon>
        <taxon>Haloferacaceae</taxon>
    </lineage>
</organism>
<name>A0A8T4GXE0_9EURY</name>
<dbReference type="Pfam" id="PF12680">
    <property type="entry name" value="SnoaL_2"/>
    <property type="match status" value="1"/>
</dbReference>
<keyword evidence="3" id="KW-1185">Reference proteome</keyword>
<dbReference type="Gene3D" id="3.10.450.50">
    <property type="match status" value="1"/>
</dbReference>
<dbReference type="Proteomes" id="UP000823736">
    <property type="component" value="Unassembled WGS sequence"/>
</dbReference>
<sequence>MSEQIARRYYELVDAGDYDELVALFTEDVVYERPGQSTIEGEEELRAFYEEGRPLSNGEHELHAVVAEGDTVAVRGTFRGEQDGDAVELGFADFHEFEGERIARRYTYTDRDTV</sequence>
<dbReference type="InterPro" id="IPR037401">
    <property type="entry name" value="SnoaL-like"/>
</dbReference>
<feature type="domain" description="SnoaL-like" evidence="1">
    <location>
        <begin position="6"/>
        <end position="104"/>
    </location>
</feature>
<dbReference type="SUPFAM" id="SSF54427">
    <property type="entry name" value="NTF2-like"/>
    <property type="match status" value="1"/>
</dbReference>
<dbReference type="OrthoDB" id="145984at2157"/>
<evidence type="ECO:0000259" key="1">
    <source>
        <dbReference type="Pfam" id="PF12680"/>
    </source>
</evidence>
<dbReference type="GO" id="GO:0016853">
    <property type="term" value="F:isomerase activity"/>
    <property type="evidence" value="ECO:0007669"/>
    <property type="project" value="UniProtKB-KW"/>
</dbReference>
<reference evidence="2" key="1">
    <citation type="submission" date="2021-03" db="EMBL/GenBank/DDBJ databases">
        <title>Genomic Encyclopedia of Type Strains, Phase IV (KMG-IV): sequencing the most valuable type-strain genomes for metagenomic binning, comparative biology and taxonomic classification.</title>
        <authorList>
            <person name="Goeker M."/>
        </authorList>
    </citation>
    <scope>NUCLEOTIDE SEQUENCE</scope>
    <source>
        <strain evidence="2">DSM 26232</strain>
    </source>
</reference>
<gene>
    <name evidence="2" type="ORF">J2753_002178</name>
</gene>
<dbReference type="InterPro" id="IPR032710">
    <property type="entry name" value="NTF2-like_dom_sf"/>
</dbReference>
<keyword evidence="2" id="KW-0413">Isomerase</keyword>
<proteinExistence type="predicted"/>